<feature type="domain" description="Halobacterial output" evidence="2">
    <location>
        <begin position="14"/>
        <end position="82"/>
    </location>
</feature>
<dbReference type="GeneID" id="89362924"/>
<feature type="compositionally biased region" description="Low complexity" evidence="1">
    <location>
        <begin position="89"/>
        <end position="102"/>
    </location>
</feature>
<feature type="compositionally biased region" description="Acidic residues" evidence="1">
    <location>
        <begin position="177"/>
        <end position="189"/>
    </location>
</feature>
<evidence type="ECO:0000313" key="3">
    <source>
        <dbReference type="EMBL" id="AHF98850.1"/>
    </source>
</evidence>
<dbReference type="Pfam" id="PF18545">
    <property type="entry name" value="HalOD1"/>
    <property type="match status" value="1"/>
</dbReference>
<dbReference type="HOGENOM" id="CLU_1357874_0_0_2"/>
<dbReference type="Proteomes" id="UP000019024">
    <property type="component" value="Chromosome"/>
</dbReference>
<keyword evidence="4" id="KW-1185">Reference proteome</keyword>
<organism evidence="3 4">
    <name type="scientific">Halostagnicola larsenii XH-48</name>
    <dbReference type="NCBI Taxonomy" id="797299"/>
    <lineage>
        <taxon>Archaea</taxon>
        <taxon>Methanobacteriati</taxon>
        <taxon>Methanobacteriota</taxon>
        <taxon>Stenosarchaea group</taxon>
        <taxon>Halobacteria</taxon>
        <taxon>Halobacteriales</taxon>
        <taxon>Natrialbaceae</taxon>
        <taxon>Halostagnicola</taxon>
    </lineage>
</organism>
<dbReference type="OrthoDB" id="181456at2157"/>
<sequence length="201" mass="21478">METTLTGTLETRSDSEPLSVKVVRKVAQMDGVDPTELDAPLYDVINPEALDELFEPRRNGEQRSGTVEFTYHGYDIVIEHSDDGGPTITLEETGASSGSTSEGIDESNSDSTGDVSHYCLDCDWALTDAEEHSTSERSGLAIAHHVETGHTIEAADSIDERNTSTDAVNEPAAPVDAIDELPGDSEDEPAVTVSDDSVVPN</sequence>
<dbReference type="RefSeq" id="WP_178113819.1">
    <property type="nucleotide sequence ID" value="NZ_CP007055.1"/>
</dbReference>
<dbReference type="eggNOG" id="arCOG08928">
    <property type="taxonomic scope" value="Archaea"/>
</dbReference>
<dbReference type="KEGG" id="hlr:HALLA_08215"/>
<proteinExistence type="predicted"/>
<dbReference type="STRING" id="797299.HALLA_08215"/>
<gene>
    <name evidence="3" type="ORF">HALLA_08215</name>
</gene>
<reference evidence="3 4" key="1">
    <citation type="submission" date="2014-01" db="EMBL/GenBank/DDBJ databases">
        <authorList>
            <consortium name="DOE Joint Genome Institute"/>
            <person name="Anderson I."/>
            <person name="Huntemann M."/>
            <person name="Han J."/>
            <person name="Chen A."/>
            <person name="Kyrpides N."/>
            <person name="Mavromatis K."/>
            <person name="Markowitz V."/>
            <person name="Palaniappan K."/>
            <person name="Ivanova N."/>
            <person name="Schaumberg A."/>
            <person name="Pati A."/>
            <person name="Liolios K."/>
            <person name="Nordberg H.P."/>
            <person name="Cantor M.N."/>
            <person name="Hua S.X."/>
            <person name="Woyke T."/>
        </authorList>
    </citation>
    <scope>NUCLEOTIDE SEQUENCE [LARGE SCALE GENOMIC DNA]</scope>
    <source>
        <strain evidence="3 4">XH-48</strain>
    </source>
</reference>
<protein>
    <recommendedName>
        <fullName evidence="2">Halobacterial output domain-containing protein</fullName>
    </recommendedName>
</protein>
<accession>W0JJE7</accession>
<dbReference type="AlphaFoldDB" id="W0JJE7"/>
<evidence type="ECO:0000313" key="4">
    <source>
        <dbReference type="Proteomes" id="UP000019024"/>
    </source>
</evidence>
<evidence type="ECO:0000259" key="2">
    <source>
        <dbReference type="Pfam" id="PF18545"/>
    </source>
</evidence>
<dbReference type="EMBL" id="CP007055">
    <property type="protein sequence ID" value="AHF98850.1"/>
    <property type="molecule type" value="Genomic_DNA"/>
</dbReference>
<dbReference type="InterPro" id="IPR040624">
    <property type="entry name" value="HalOD1"/>
</dbReference>
<feature type="region of interest" description="Disordered" evidence="1">
    <location>
        <begin position="155"/>
        <end position="201"/>
    </location>
</feature>
<feature type="region of interest" description="Disordered" evidence="1">
    <location>
        <begin position="82"/>
        <end position="113"/>
    </location>
</feature>
<name>W0JJE7_9EURY</name>
<evidence type="ECO:0000256" key="1">
    <source>
        <dbReference type="SAM" id="MobiDB-lite"/>
    </source>
</evidence>